<proteinExistence type="predicted"/>
<evidence type="ECO:0000256" key="1">
    <source>
        <dbReference type="SAM" id="Phobius"/>
    </source>
</evidence>
<evidence type="ECO:0008006" key="4">
    <source>
        <dbReference type="Google" id="ProtNLM"/>
    </source>
</evidence>
<name>A0A1F4XPW8_9BACT</name>
<evidence type="ECO:0000313" key="2">
    <source>
        <dbReference type="EMBL" id="OGC83831.1"/>
    </source>
</evidence>
<organism evidence="2 3">
    <name type="scientific">Candidatus Adlerbacteria bacterium RIFCSPHIGHO2_02_FULL_52_17</name>
    <dbReference type="NCBI Taxonomy" id="1797240"/>
    <lineage>
        <taxon>Bacteria</taxon>
        <taxon>Candidatus Adleribacteriota</taxon>
    </lineage>
</organism>
<comment type="caution">
    <text evidence="2">The sequence shown here is derived from an EMBL/GenBank/DDBJ whole genome shotgun (WGS) entry which is preliminary data.</text>
</comment>
<sequence length="233" mass="25561">MDELEISGRRYISSRRAAKEHKYHSDYIGQLIRGGKVEGQKVGRAWYVGAESLAAYLNKENVEEMPTGGDGSATVVEKEPTEVIAAGSEPEPVTLTTTPETAVEEDRPYHVAVHVTEPVLEKIYVVPNEEKKKDIFQPKQKPTLVYLTDDEPMLPRLFKREIVVPEGPNTASEAIVVEERSHATSSRHTTVRAVALACVGLFVLVAVAGTSVMFKTKMVVEEGKPASVGISFL</sequence>
<dbReference type="AlphaFoldDB" id="A0A1F4XPW8"/>
<gene>
    <name evidence="2" type="ORF">A3D68_02455</name>
</gene>
<protein>
    <recommendedName>
        <fullName evidence="4">Helix-turn-helix domain-containing protein</fullName>
    </recommendedName>
</protein>
<keyword evidence="1" id="KW-0472">Membrane</keyword>
<dbReference type="EMBL" id="MEWU01000009">
    <property type="protein sequence ID" value="OGC83831.1"/>
    <property type="molecule type" value="Genomic_DNA"/>
</dbReference>
<keyword evidence="1" id="KW-0812">Transmembrane</keyword>
<dbReference type="Proteomes" id="UP000177564">
    <property type="component" value="Unassembled WGS sequence"/>
</dbReference>
<keyword evidence="1" id="KW-1133">Transmembrane helix</keyword>
<dbReference type="STRING" id="1797240.A3D68_02455"/>
<evidence type="ECO:0000313" key="3">
    <source>
        <dbReference type="Proteomes" id="UP000177564"/>
    </source>
</evidence>
<reference evidence="2 3" key="1">
    <citation type="journal article" date="2016" name="Nat. Commun.">
        <title>Thousands of microbial genomes shed light on interconnected biogeochemical processes in an aquifer system.</title>
        <authorList>
            <person name="Anantharaman K."/>
            <person name="Brown C.T."/>
            <person name="Hug L.A."/>
            <person name="Sharon I."/>
            <person name="Castelle C.J."/>
            <person name="Probst A.J."/>
            <person name="Thomas B.C."/>
            <person name="Singh A."/>
            <person name="Wilkins M.J."/>
            <person name="Karaoz U."/>
            <person name="Brodie E.L."/>
            <person name="Williams K.H."/>
            <person name="Hubbard S.S."/>
            <person name="Banfield J.F."/>
        </authorList>
    </citation>
    <scope>NUCLEOTIDE SEQUENCE [LARGE SCALE GENOMIC DNA]</scope>
</reference>
<accession>A0A1F4XPW8</accession>
<feature type="transmembrane region" description="Helical" evidence="1">
    <location>
        <begin position="193"/>
        <end position="214"/>
    </location>
</feature>